<dbReference type="GO" id="GO:0005506">
    <property type="term" value="F:iron ion binding"/>
    <property type="evidence" value="ECO:0007669"/>
    <property type="project" value="InterPro"/>
</dbReference>
<dbReference type="RefSeq" id="XP_022328975.1">
    <property type="nucleotide sequence ID" value="XM_022473267.1"/>
</dbReference>
<gene>
    <name evidence="7" type="primary">LOC111127939</name>
</gene>
<evidence type="ECO:0000256" key="3">
    <source>
        <dbReference type="ARBA" id="ARBA00023004"/>
    </source>
</evidence>
<dbReference type="GeneID" id="111127939"/>
<keyword evidence="5" id="KW-0812">Transmembrane</keyword>
<accession>A0A8B8DMI9</accession>
<feature type="binding site" description="axial binding residue" evidence="4">
    <location>
        <position position="438"/>
    </location>
    <ligand>
        <name>heme</name>
        <dbReference type="ChEBI" id="CHEBI:30413"/>
    </ligand>
    <ligandPart>
        <name>Fe</name>
        <dbReference type="ChEBI" id="CHEBI:18248"/>
    </ligandPart>
</feature>
<keyword evidence="6" id="KW-1185">Reference proteome</keyword>
<proteinExistence type="inferred from homology"/>
<name>A0A8B8DMI9_CRAVI</name>
<dbReference type="Pfam" id="PF00067">
    <property type="entry name" value="p450"/>
    <property type="match status" value="1"/>
</dbReference>
<dbReference type="GO" id="GO:0020037">
    <property type="term" value="F:heme binding"/>
    <property type="evidence" value="ECO:0007669"/>
    <property type="project" value="InterPro"/>
</dbReference>
<dbReference type="InterPro" id="IPR036396">
    <property type="entry name" value="Cyt_P450_sf"/>
</dbReference>
<dbReference type="PANTHER" id="PTHR24300:SF397">
    <property type="entry name" value="CYTOCHROME P450 2U1"/>
    <property type="match status" value="1"/>
</dbReference>
<evidence type="ECO:0000256" key="5">
    <source>
        <dbReference type="SAM" id="Phobius"/>
    </source>
</evidence>
<keyword evidence="5" id="KW-0472">Membrane</keyword>
<dbReference type="InterPro" id="IPR001128">
    <property type="entry name" value="Cyt_P450"/>
</dbReference>
<dbReference type="PANTHER" id="PTHR24300">
    <property type="entry name" value="CYTOCHROME P450 508A4-RELATED"/>
    <property type="match status" value="1"/>
</dbReference>
<evidence type="ECO:0000313" key="6">
    <source>
        <dbReference type="Proteomes" id="UP000694844"/>
    </source>
</evidence>
<dbReference type="GO" id="GO:0006805">
    <property type="term" value="P:xenobiotic metabolic process"/>
    <property type="evidence" value="ECO:0007669"/>
    <property type="project" value="TreeGrafter"/>
</dbReference>
<dbReference type="GO" id="GO:0006082">
    <property type="term" value="P:organic acid metabolic process"/>
    <property type="evidence" value="ECO:0007669"/>
    <property type="project" value="TreeGrafter"/>
</dbReference>
<dbReference type="PRINTS" id="PR00463">
    <property type="entry name" value="EP450I"/>
</dbReference>
<dbReference type="InterPro" id="IPR002401">
    <property type="entry name" value="Cyt_P450_E_grp-I"/>
</dbReference>
<dbReference type="AlphaFoldDB" id="A0A8B8DMI9"/>
<dbReference type="GO" id="GO:0016712">
    <property type="term" value="F:oxidoreductase activity, acting on paired donors, with incorporation or reduction of molecular oxygen, reduced flavin or flavoprotein as one donor, and incorporation of one atom of oxygen"/>
    <property type="evidence" value="ECO:0007669"/>
    <property type="project" value="TreeGrafter"/>
</dbReference>
<keyword evidence="2 4" id="KW-0479">Metal-binding</keyword>
<dbReference type="KEGG" id="cvn:111127939"/>
<sequence length="497" mass="57369">MRYNVKYFCTAMETFLSCGLLCISAIVLFISYLYLNSRGLPHGPWMWPFLGINASSDNKKFILFLKNLERKYGSIFRFRLGTRHVTVVGGLENIQHVLGQDSVQPYHHWSHFITKNHEPQGLSWDTRDLLKVLGQMYHQTAEGFLGEKSILEATILEEVQFLQRELSAEKCRPINMLDIVTDAVYNIVSAVTIGERLEFDRPSCRRFKQCLQDISRRSSLGVPDHGISFFPGKTSNKNQICDSVKYVQDFLEPRLANHKASVVKKEIPDFIDVCLKYNAREGKIINDEDILRGVMNLFISGCEPTVSVAMWIFLLMTRYPELQKKCRHVISMQIRDDGCVSWSERSRLPFILATIQEAHRFADPVPFGYPYEVSSEFEVGDYRVPSCDLLLLNFRSCHMDYTYWKRPAEFRPENFTDSDGQLVQHEAFLPYGLGTRTCKYKSLADQILFSVFTNIISKFDLRAPDENPNPSLTAEEGLIRFPKPYHVMPYPLGDEER</sequence>
<dbReference type="GO" id="GO:0005737">
    <property type="term" value="C:cytoplasm"/>
    <property type="evidence" value="ECO:0007669"/>
    <property type="project" value="TreeGrafter"/>
</dbReference>
<keyword evidence="5" id="KW-1133">Transmembrane helix</keyword>
<protein>
    <submittedName>
        <fullName evidence="7">Cytochrome P450 2U1-like</fullName>
    </submittedName>
</protein>
<dbReference type="GO" id="GO:0008395">
    <property type="term" value="F:steroid hydroxylase activity"/>
    <property type="evidence" value="ECO:0007669"/>
    <property type="project" value="TreeGrafter"/>
</dbReference>
<feature type="transmembrane region" description="Helical" evidence="5">
    <location>
        <begin position="12"/>
        <end position="35"/>
    </location>
</feature>
<comment type="cofactor">
    <cofactor evidence="4">
        <name>heme</name>
        <dbReference type="ChEBI" id="CHEBI:30413"/>
    </cofactor>
</comment>
<dbReference type="InterPro" id="IPR050182">
    <property type="entry name" value="Cytochrome_P450_fam2"/>
</dbReference>
<comment type="similarity">
    <text evidence="1">Belongs to the cytochrome P450 family.</text>
</comment>
<evidence type="ECO:0000313" key="7">
    <source>
        <dbReference type="RefSeq" id="XP_022328975.1"/>
    </source>
</evidence>
<evidence type="ECO:0000256" key="2">
    <source>
        <dbReference type="ARBA" id="ARBA00022723"/>
    </source>
</evidence>
<reference evidence="7" key="1">
    <citation type="submission" date="2025-08" db="UniProtKB">
        <authorList>
            <consortium name="RefSeq"/>
        </authorList>
    </citation>
    <scope>IDENTIFICATION</scope>
    <source>
        <tissue evidence="7">Whole sample</tissue>
    </source>
</reference>
<dbReference type="Proteomes" id="UP000694844">
    <property type="component" value="Chromosome 4"/>
</dbReference>
<dbReference type="OrthoDB" id="2789670at2759"/>
<organism evidence="6 7">
    <name type="scientific">Crassostrea virginica</name>
    <name type="common">Eastern oyster</name>
    <dbReference type="NCBI Taxonomy" id="6565"/>
    <lineage>
        <taxon>Eukaryota</taxon>
        <taxon>Metazoa</taxon>
        <taxon>Spiralia</taxon>
        <taxon>Lophotrochozoa</taxon>
        <taxon>Mollusca</taxon>
        <taxon>Bivalvia</taxon>
        <taxon>Autobranchia</taxon>
        <taxon>Pteriomorphia</taxon>
        <taxon>Ostreida</taxon>
        <taxon>Ostreoidea</taxon>
        <taxon>Ostreidae</taxon>
        <taxon>Crassostrea</taxon>
    </lineage>
</organism>
<evidence type="ECO:0000256" key="1">
    <source>
        <dbReference type="ARBA" id="ARBA00010617"/>
    </source>
</evidence>
<keyword evidence="4" id="KW-0349">Heme</keyword>
<evidence type="ECO:0000256" key="4">
    <source>
        <dbReference type="PIRSR" id="PIRSR602401-1"/>
    </source>
</evidence>
<dbReference type="Gene3D" id="1.10.630.10">
    <property type="entry name" value="Cytochrome P450"/>
    <property type="match status" value="1"/>
</dbReference>
<keyword evidence="3 4" id="KW-0408">Iron</keyword>
<dbReference type="SUPFAM" id="SSF48264">
    <property type="entry name" value="Cytochrome P450"/>
    <property type="match status" value="1"/>
</dbReference>